<accession>A0A9N9X452</accession>
<evidence type="ECO:0000313" key="4">
    <source>
        <dbReference type="EMBL" id="CAG9821950.1"/>
    </source>
</evidence>
<dbReference type="OrthoDB" id="2403262at2759"/>
<sequence length="750" mass="83672">MAVAADELMLLERVFLRLGSAETDEQLQNVLCKFLPPVLLKLSSQQEGVRKKVMELLIHVNRRIKTRPLVGLPVEALLTQYQDPSATSFVTNFTIIYLKSGFPRLPIEKQAELVPTVLNALENKPQSHCDGLLLLIVPLLGKVKVPTEPEKLANLFGLKEKPKIVKNLLDIMLDMILLPYSALSPQNPENEEQSNAVSLPVPSCMSETSYKRVTTNNLLKPEDLEEIKLGIVKFLAHGVFSNEDILIHLVVAASDTRFAVANLADTELKKVVGANEDPLSKVAPVLLSGLQKLIREGEEVHHGQAYTIIGMLGQRFPKIVYHDVGLLEMFFTNMESANPDLRLQIREGLLNLILAYKYDIYPTECDQDGRLNILFVLIKCKIYSEEPMARFAAVRTLATIFPPNHVPSKFLLLTATGDNKDEVSAEAFKSLYGTTRKNDVDMSKEKMKDKIIMPSFEEITSYITSEAEINMKNTSKCFSLGNRVLPFAVNVYAEILIYLRLCLIRDLDIPLTRDILKHPCEYSPKISHLLLSKIADTTMKKDKNPLDISWIKDQLSSTKEDVREYSAILYAAILTHSVTDNEFEVAIKDLLTQANSKNLESQHGALLAVGHCLENKISVRKAAGQKVDNWSLVKVSVEVLSPFFKHQNPLLMGAACTSIGLLGRIHGLPLDDGKPQGNGSPDPKRVATDITKIDIVTQLLDVMNNVKFSAKVRERAAKSLGLLCVGERFPHTRQVLQGFLNTAKEVIKTE</sequence>
<keyword evidence="1" id="KW-0677">Repeat</keyword>
<dbReference type="AlphaFoldDB" id="A0A9N9X452"/>
<dbReference type="SUPFAM" id="SSF48371">
    <property type="entry name" value="ARM repeat"/>
    <property type="match status" value="1"/>
</dbReference>
<dbReference type="GO" id="GO:0005737">
    <property type="term" value="C:cytoplasm"/>
    <property type="evidence" value="ECO:0007669"/>
    <property type="project" value="TreeGrafter"/>
</dbReference>
<dbReference type="Pfam" id="PF13001">
    <property type="entry name" value="ECM29_N"/>
    <property type="match status" value="2"/>
</dbReference>
<feature type="domain" description="ECM29 ARM-like repeats" evidence="3">
    <location>
        <begin position="548"/>
        <end position="661"/>
    </location>
</feature>
<name>A0A9N9X452_PHACE</name>
<dbReference type="GO" id="GO:0060090">
    <property type="term" value="F:molecular adaptor activity"/>
    <property type="evidence" value="ECO:0007669"/>
    <property type="project" value="InterPro"/>
</dbReference>
<dbReference type="GO" id="GO:0036503">
    <property type="term" value="P:ERAD pathway"/>
    <property type="evidence" value="ECO:0007669"/>
    <property type="project" value="TreeGrafter"/>
</dbReference>
<feature type="domain" description="Proteasome component Ecm29 N-terminal" evidence="2">
    <location>
        <begin position="275"/>
        <end position="415"/>
    </location>
</feature>
<evidence type="ECO:0008006" key="6">
    <source>
        <dbReference type="Google" id="ProtNLM"/>
    </source>
</evidence>
<feature type="domain" description="Proteasome component Ecm29 N-terminal" evidence="2">
    <location>
        <begin position="11"/>
        <end position="273"/>
    </location>
</feature>
<reference evidence="4" key="1">
    <citation type="submission" date="2022-01" db="EMBL/GenBank/DDBJ databases">
        <authorList>
            <person name="King R."/>
        </authorList>
    </citation>
    <scope>NUCLEOTIDE SEQUENCE</scope>
</reference>
<dbReference type="EMBL" id="OU896711">
    <property type="protein sequence ID" value="CAG9821950.1"/>
    <property type="molecule type" value="Genomic_DNA"/>
</dbReference>
<dbReference type="Proteomes" id="UP001153737">
    <property type="component" value="Chromosome 5"/>
</dbReference>
<dbReference type="PANTHER" id="PTHR23346:SF19">
    <property type="entry name" value="PROTEASOME ADAPTER AND SCAFFOLD PROTEIN ECM29"/>
    <property type="match status" value="1"/>
</dbReference>
<reference evidence="4" key="2">
    <citation type="submission" date="2022-10" db="EMBL/GenBank/DDBJ databases">
        <authorList>
            <consortium name="ENA_rothamsted_submissions"/>
            <consortium name="culmorum"/>
            <person name="King R."/>
        </authorList>
    </citation>
    <scope>NUCLEOTIDE SEQUENCE</scope>
</reference>
<organism evidence="4 5">
    <name type="scientific">Phaedon cochleariae</name>
    <name type="common">Mustard beetle</name>
    <dbReference type="NCBI Taxonomy" id="80249"/>
    <lineage>
        <taxon>Eukaryota</taxon>
        <taxon>Metazoa</taxon>
        <taxon>Ecdysozoa</taxon>
        <taxon>Arthropoda</taxon>
        <taxon>Hexapoda</taxon>
        <taxon>Insecta</taxon>
        <taxon>Pterygota</taxon>
        <taxon>Neoptera</taxon>
        <taxon>Endopterygota</taxon>
        <taxon>Coleoptera</taxon>
        <taxon>Polyphaga</taxon>
        <taxon>Cucujiformia</taxon>
        <taxon>Chrysomeloidea</taxon>
        <taxon>Chrysomelidae</taxon>
        <taxon>Chrysomelinae</taxon>
        <taxon>Chrysomelini</taxon>
        <taxon>Phaedon</taxon>
    </lineage>
</organism>
<evidence type="ECO:0000256" key="1">
    <source>
        <dbReference type="ARBA" id="ARBA00022737"/>
    </source>
</evidence>
<dbReference type="Gene3D" id="1.25.10.10">
    <property type="entry name" value="Leucine-rich Repeat Variant"/>
    <property type="match status" value="1"/>
</dbReference>
<gene>
    <name evidence="4" type="ORF">PHAECO_LOCUS9779</name>
</gene>
<evidence type="ECO:0000259" key="2">
    <source>
        <dbReference type="Pfam" id="PF13001"/>
    </source>
</evidence>
<dbReference type="GO" id="GO:0043248">
    <property type="term" value="P:proteasome assembly"/>
    <property type="evidence" value="ECO:0007669"/>
    <property type="project" value="InterPro"/>
</dbReference>
<dbReference type="Pfam" id="PF23702">
    <property type="entry name" value="ARM_ECM29"/>
    <property type="match status" value="1"/>
</dbReference>
<evidence type="ECO:0000259" key="3">
    <source>
        <dbReference type="Pfam" id="PF23702"/>
    </source>
</evidence>
<proteinExistence type="predicted"/>
<evidence type="ECO:0000313" key="5">
    <source>
        <dbReference type="Proteomes" id="UP001153737"/>
    </source>
</evidence>
<dbReference type="InterPro" id="IPR011989">
    <property type="entry name" value="ARM-like"/>
</dbReference>
<dbReference type="InterPro" id="IPR024372">
    <property type="entry name" value="Ecm29_N"/>
</dbReference>
<dbReference type="InterPro" id="IPR055444">
    <property type="entry name" value="ARM_ECM29"/>
</dbReference>
<dbReference type="PANTHER" id="PTHR23346">
    <property type="entry name" value="TRANSLATIONAL ACTIVATOR GCN1-RELATED"/>
    <property type="match status" value="1"/>
</dbReference>
<dbReference type="GO" id="GO:0005634">
    <property type="term" value="C:nucleus"/>
    <property type="evidence" value="ECO:0007669"/>
    <property type="project" value="TreeGrafter"/>
</dbReference>
<protein>
    <recommendedName>
        <fullName evidence="6">Proteasome-associated protein ECM29 homolog</fullName>
    </recommendedName>
</protein>
<keyword evidence="5" id="KW-1185">Reference proteome</keyword>
<dbReference type="InterPro" id="IPR016024">
    <property type="entry name" value="ARM-type_fold"/>
</dbReference>